<dbReference type="SUPFAM" id="SSF51430">
    <property type="entry name" value="NAD(P)-linked oxidoreductase"/>
    <property type="match status" value="1"/>
</dbReference>
<gene>
    <name evidence="5" type="ORF">PCOR1329_LOCUS38884</name>
</gene>
<evidence type="ECO:0000259" key="4">
    <source>
        <dbReference type="Pfam" id="PF00248"/>
    </source>
</evidence>
<dbReference type="Gene3D" id="3.20.20.100">
    <property type="entry name" value="NADP-dependent oxidoreductase domain"/>
    <property type="match status" value="1"/>
</dbReference>
<dbReference type="InterPro" id="IPR020471">
    <property type="entry name" value="AKR"/>
</dbReference>
<proteinExistence type="inferred from homology"/>
<reference evidence="5" key="1">
    <citation type="submission" date="2023-10" db="EMBL/GenBank/DDBJ databases">
        <authorList>
            <person name="Chen Y."/>
            <person name="Shah S."/>
            <person name="Dougan E. K."/>
            <person name="Thang M."/>
            <person name="Chan C."/>
        </authorList>
    </citation>
    <scope>NUCLEOTIDE SEQUENCE [LARGE SCALE GENOMIC DNA]</scope>
</reference>
<comment type="caution">
    <text evidence="5">The sequence shown here is derived from an EMBL/GenBank/DDBJ whole genome shotgun (WGS) entry which is preliminary data.</text>
</comment>
<evidence type="ECO:0000256" key="3">
    <source>
        <dbReference type="ARBA" id="ARBA00023002"/>
    </source>
</evidence>
<name>A0ABN9TGM4_9DINO</name>
<dbReference type="InterPro" id="IPR023210">
    <property type="entry name" value="NADP_OxRdtase_dom"/>
</dbReference>
<evidence type="ECO:0000256" key="2">
    <source>
        <dbReference type="ARBA" id="ARBA00022857"/>
    </source>
</evidence>
<organism evidence="5 6">
    <name type="scientific">Prorocentrum cordatum</name>
    <dbReference type="NCBI Taxonomy" id="2364126"/>
    <lineage>
        <taxon>Eukaryota</taxon>
        <taxon>Sar</taxon>
        <taxon>Alveolata</taxon>
        <taxon>Dinophyceae</taxon>
        <taxon>Prorocentrales</taxon>
        <taxon>Prorocentraceae</taxon>
        <taxon>Prorocentrum</taxon>
    </lineage>
</organism>
<keyword evidence="2" id="KW-0521">NADP</keyword>
<keyword evidence="3" id="KW-0560">Oxidoreductase</keyword>
<evidence type="ECO:0000256" key="1">
    <source>
        <dbReference type="ARBA" id="ARBA00007905"/>
    </source>
</evidence>
<keyword evidence="6" id="KW-1185">Reference proteome</keyword>
<comment type="similarity">
    <text evidence="1">Belongs to the aldo/keto reductase family.</text>
</comment>
<dbReference type="Proteomes" id="UP001189429">
    <property type="component" value="Unassembled WGS sequence"/>
</dbReference>
<dbReference type="PANTHER" id="PTHR43827:SF3">
    <property type="entry name" value="NADP-DEPENDENT OXIDOREDUCTASE DOMAIN-CONTAINING PROTEIN"/>
    <property type="match status" value="1"/>
</dbReference>
<evidence type="ECO:0000313" key="5">
    <source>
        <dbReference type="EMBL" id="CAK0844937.1"/>
    </source>
</evidence>
<dbReference type="Pfam" id="PF00248">
    <property type="entry name" value="Aldo_ket_red"/>
    <property type="match status" value="1"/>
</dbReference>
<dbReference type="InterPro" id="IPR036812">
    <property type="entry name" value="NAD(P)_OxRdtase_dom_sf"/>
</dbReference>
<feature type="domain" description="NADP-dependent oxidoreductase" evidence="4">
    <location>
        <begin position="1"/>
        <end position="109"/>
    </location>
</feature>
<dbReference type="EMBL" id="CAUYUJ010014704">
    <property type="protein sequence ID" value="CAK0844937.1"/>
    <property type="molecule type" value="Genomic_DNA"/>
</dbReference>
<protein>
    <recommendedName>
        <fullName evidence="4">NADP-dependent oxidoreductase domain-containing protein</fullName>
    </recommendedName>
</protein>
<dbReference type="PANTHER" id="PTHR43827">
    <property type="entry name" value="2,5-DIKETO-D-GLUCONIC ACID REDUCTASE"/>
    <property type="match status" value="1"/>
</dbReference>
<accession>A0ABN9TGM4</accession>
<sequence>MNQLEYNPWVPKPWRLAVDFCRKNGVGVTAFNSIGGGLRKGNWKFLQDDRVRLISKAHDKTPQQVLLRWATQHDVHVIAGTSNPAHMRDNLAIFDFELTAEEMASLDSVPKAEWAARVKNQKVHTPDLIP</sequence>
<evidence type="ECO:0000313" key="6">
    <source>
        <dbReference type="Proteomes" id="UP001189429"/>
    </source>
</evidence>